<accession>A0A916K129</accession>
<dbReference type="Proteomes" id="UP000693892">
    <property type="component" value="Unassembled WGS sequence"/>
</dbReference>
<dbReference type="EMBL" id="CAJVAP010000059">
    <property type="protein sequence ID" value="CAG7623011.1"/>
    <property type="molecule type" value="Genomic_DNA"/>
</dbReference>
<name>A0A916K129_9MICO</name>
<keyword evidence="2" id="KW-1185">Reference proteome</keyword>
<evidence type="ECO:0000313" key="1">
    <source>
        <dbReference type="EMBL" id="CAG7623011.1"/>
    </source>
</evidence>
<organism evidence="1 2">
    <name type="scientific">Leucobacter soli</name>
    <dbReference type="NCBI Taxonomy" id="2812850"/>
    <lineage>
        <taxon>Bacteria</taxon>
        <taxon>Bacillati</taxon>
        <taxon>Actinomycetota</taxon>
        <taxon>Actinomycetes</taxon>
        <taxon>Micrococcales</taxon>
        <taxon>Microbacteriaceae</taxon>
        <taxon>Leucobacter</taxon>
    </lineage>
</organism>
<reference evidence="1" key="1">
    <citation type="submission" date="2021-06" db="EMBL/GenBank/DDBJ databases">
        <authorList>
            <person name="Criscuolo A."/>
        </authorList>
    </citation>
    <scope>NUCLEOTIDE SEQUENCE</scope>
    <source>
        <strain evidence="1">CIP111803</strain>
    </source>
</reference>
<evidence type="ECO:0000313" key="2">
    <source>
        <dbReference type="Proteomes" id="UP000693892"/>
    </source>
</evidence>
<sequence>MFNACNGNTSAFSVEATFQPTIRRLNTSVTNAVYAKPCHVAIYVMSATHSFRGAGAVKSR</sequence>
<comment type="caution">
    <text evidence="1">The sequence shown here is derived from an EMBL/GenBank/DDBJ whole genome shotgun (WGS) entry which is preliminary data.</text>
</comment>
<proteinExistence type="predicted"/>
<protein>
    <submittedName>
        <fullName evidence="1">Uncharacterized protein</fullName>
    </submittedName>
</protein>
<dbReference type="AlphaFoldDB" id="A0A916K129"/>
<gene>
    <name evidence="1" type="ORF">LEUCIP111803_02573</name>
</gene>